<evidence type="ECO:0000313" key="14">
    <source>
        <dbReference type="Proteomes" id="UP000252558"/>
    </source>
</evidence>
<dbReference type="NCBIfam" id="NF008394">
    <property type="entry name" value="PRK11192.1"/>
    <property type="match status" value="1"/>
</dbReference>
<sequence>MTPDFESLDIAPELIRALAELGHSRPTTVQQEMIPFALDDRDVMASAPTGTGKTAAFLLPALQHLIDFPRRKPGPPRILVLVPTRELAQQVLDYAITLTQFTELKCASITGGVEYEKHVGTLHGSCDLVVATPGRLMEYINSEVFDCRAVECLILDEADRMLDMGFIAEMDRIADETRWRKQTLLLSATLEGKGLEKFARDVLKEPALVHSEPPRREANKIVQWVHLADNLKHKQALLASILTNEETQRAIVFVKTRDRLMELSAALDNANIVHSWIRGEMAQDRRNEALQKFRDGDTHILLATDVAARGLDIPEISHVINYDLPRTADIYVHRIGRTARAGRKGIAVSLIEAHDMANLSRIERYTEQQLKRRTIKGLAPQNREARLPGKGKGKAGKKKLTAVQAKRKAKKQLKRAVKKSAAKSSAAKTTDS</sequence>
<dbReference type="GO" id="GO:0000027">
    <property type="term" value="P:ribosomal large subunit assembly"/>
    <property type="evidence" value="ECO:0007669"/>
    <property type="project" value="UniProtKB-UniRule"/>
</dbReference>
<comment type="caution">
    <text evidence="13">The sequence shown here is derived from an EMBL/GenBank/DDBJ whole genome shotgun (WGS) entry which is preliminary data.</text>
</comment>
<comment type="function">
    <text evidence="7">DEAD-box RNA helicase involved in the assembly of the 50S ribosomal subunit at low temperature. Exhibits RNA-stimulated ATP hydrolysis and RNA unwinding activity.</text>
</comment>
<evidence type="ECO:0000259" key="10">
    <source>
        <dbReference type="PROSITE" id="PS51192"/>
    </source>
</evidence>
<keyword evidence="5 7" id="KW-0347">Helicase</keyword>
<dbReference type="InterPro" id="IPR001650">
    <property type="entry name" value="Helicase_C-like"/>
</dbReference>
<dbReference type="GO" id="GO:0003676">
    <property type="term" value="F:nucleic acid binding"/>
    <property type="evidence" value="ECO:0007669"/>
    <property type="project" value="InterPro"/>
</dbReference>
<dbReference type="Gene3D" id="3.40.50.300">
    <property type="entry name" value="P-loop containing nucleotide triphosphate hydrolases"/>
    <property type="match status" value="2"/>
</dbReference>
<keyword evidence="3 7" id="KW-0547">Nucleotide-binding</keyword>
<dbReference type="PANTHER" id="PTHR47959:SF3">
    <property type="entry name" value="ATP-DEPENDENT RNA HELICASE SRMB"/>
    <property type="match status" value="1"/>
</dbReference>
<reference evidence="13 14" key="1">
    <citation type="submission" date="2018-07" db="EMBL/GenBank/DDBJ databases">
        <title>Corallincola holothuriorum sp. nov., a new facultative anaerobe isolated from sea cucumber Apostichopus japonicus.</title>
        <authorList>
            <person name="Xia H."/>
        </authorList>
    </citation>
    <scope>NUCLEOTIDE SEQUENCE [LARGE SCALE GENOMIC DNA]</scope>
    <source>
        <strain evidence="13 14">C4</strain>
    </source>
</reference>
<protein>
    <recommendedName>
        <fullName evidence="7">ATP-dependent RNA helicase SrmB</fullName>
        <ecNumber evidence="7">3.6.4.13</ecNumber>
    </recommendedName>
</protein>
<proteinExistence type="inferred from homology"/>
<dbReference type="SUPFAM" id="SSF52540">
    <property type="entry name" value="P-loop containing nucleoside triphosphate hydrolases"/>
    <property type="match status" value="1"/>
</dbReference>
<gene>
    <name evidence="7" type="primary">srmB</name>
    <name evidence="13" type="ORF">DU002_04990</name>
</gene>
<dbReference type="SMART" id="SM00490">
    <property type="entry name" value="HELICc"/>
    <property type="match status" value="1"/>
</dbReference>
<name>A0A368NMM9_9GAMM</name>
<dbReference type="PROSITE" id="PS51192">
    <property type="entry name" value="HELICASE_ATP_BIND_1"/>
    <property type="match status" value="1"/>
</dbReference>
<evidence type="ECO:0000313" key="13">
    <source>
        <dbReference type="EMBL" id="RCU51827.1"/>
    </source>
</evidence>
<evidence type="ECO:0000256" key="6">
    <source>
        <dbReference type="ARBA" id="ARBA00022840"/>
    </source>
</evidence>
<evidence type="ECO:0000256" key="1">
    <source>
        <dbReference type="ARBA" id="ARBA00022490"/>
    </source>
</evidence>
<dbReference type="HAMAP" id="MF_00967">
    <property type="entry name" value="DEAD_helicase_SrmB"/>
    <property type="match status" value="1"/>
</dbReference>
<organism evidence="13 14">
    <name type="scientific">Corallincola holothuriorum</name>
    <dbReference type="NCBI Taxonomy" id="2282215"/>
    <lineage>
        <taxon>Bacteria</taxon>
        <taxon>Pseudomonadati</taxon>
        <taxon>Pseudomonadota</taxon>
        <taxon>Gammaproteobacteria</taxon>
        <taxon>Alteromonadales</taxon>
        <taxon>Psychromonadaceae</taxon>
        <taxon>Corallincola</taxon>
    </lineage>
</organism>
<dbReference type="OrthoDB" id="9805696at2"/>
<evidence type="ECO:0000256" key="3">
    <source>
        <dbReference type="ARBA" id="ARBA00022741"/>
    </source>
</evidence>
<keyword evidence="6 7" id="KW-0067">ATP-binding</keyword>
<dbReference type="Pfam" id="PF00271">
    <property type="entry name" value="Helicase_C"/>
    <property type="match status" value="1"/>
</dbReference>
<accession>A0A368NMM9</accession>
<dbReference type="CDD" id="cd00268">
    <property type="entry name" value="DEADc"/>
    <property type="match status" value="1"/>
</dbReference>
<feature type="domain" description="Helicase C-terminal" evidence="11">
    <location>
        <begin position="237"/>
        <end position="386"/>
    </location>
</feature>
<keyword evidence="14" id="KW-1185">Reference proteome</keyword>
<dbReference type="AlphaFoldDB" id="A0A368NMM9"/>
<dbReference type="InterPro" id="IPR027417">
    <property type="entry name" value="P-loop_NTPase"/>
</dbReference>
<keyword evidence="1 7" id="KW-0963">Cytoplasm</keyword>
<dbReference type="PROSITE" id="PS51195">
    <property type="entry name" value="Q_MOTIF"/>
    <property type="match status" value="1"/>
</dbReference>
<evidence type="ECO:0000256" key="4">
    <source>
        <dbReference type="ARBA" id="ARBA00022801"/>
    </source>
</evidence>
<dbReference type="EC" id="3.6.4.13" evidence="7"/>
<dbReference type="FunFam" id="3.40.50.300:FF:000291">
    <property type="entry name" value="ATP-dependent RNA helicase SrmB"/>
    <property type="match status" value="1"/>
</dbReference>
<feature type="compositionally biased region" description="Basic residues" evidence="9">
    <location>
        <begin position="389"/>
        <end position="421"/>
    </location>
</feature>
<dbReference type="InterPro" id="IPR050079">
    <property type="entry name" value="DEAD_box_RNA_helicase"/>
</dbReference>
<dbReference type="RefSeq" id="WP_114337256.1">
    <property type="nucleotide sequence ID" value="NZ_QPID01000002.1"/>
</dbReference>
<comment type="similarity">
    <text evidence="7">Belongs to the DEAD box helicase family. SrmB subfamily.</text>
</comment>
<evidence type="ECO:0000256" key="5">
    <source>
        <dbReference type="ARBA" id="ARBA00022806"/>
    </source>
</evidence>
<dbReference type="GO" id="GO:0005524">
    <property type="term" value="F:ATP binding"/>
    <property type="evidence" value="ECO:0007669"/>
    <property type="project" value="UniProtKB-UniRule"/>
</dbReference>
<dbReference type="PROSITE" id="PS51194">
    <property type="entry name" value="HELICASE_CTER"/>
    <property type="match status" value="1"/>
</dbReference>
<dbReference type="CDD" id="cd18787">
    <property type="entry name" value="SF2_C_DEAD"/>
    <property type="match status" value="1"/>
</dbReference>
<evidence type="ECO:0000259" key="11">
    <source>
        <dbReference type="PROSITE" id="PS51194"/>
    </source>
</evidence>
<feature type="compositionally biased region" description="Low complexity" evidence="9">
    <location>
        <begin position="422"/>
        <end position="432"/>
    </location>
</feature>
<dbReference type="InterPro" id="IPR014014">
    <property type="entry name" value="RNA_helicase_DEAD_Q_motif"/>
</dbReference>
<dbReference type="GO" id="GO:0005829">
    <property type="term" value="C:cytosol"/>
    <property type="evidence" value="ECO:0007669"/>
    <property type="project" value="TreeGrafter"/>
</dbReference>
<comment type="subunit">
    <text evidence="7">Interacts with the 50S ribosomal subunit.</text>
</comment>
<comment type="catalytic activity">
    <reaction evidence="7">
        <text>ATP + H2O = ADP + phosphate + H(+)</text>
        <dbReference type="Rhea" id="RHEA:13065"/>
        <dbReference type="ChEBI" id="CHEBI:15377"/>
        <dbReference type="ChEBI" id="CHEBI:15378"/>
        <dbReference type="ChEBI" id="CHEBI:30616"/>
        <dbReference type="ChEBI" id="CHEBI:43474"/>
        <dbReference type="ChEBI" id="CHEBI:456216"/>
        <dbReference type="EC" id="3.6.4.13"/>
    </reaction>
</comment>
<dbReference type="InterPro" id="IPR014001">
    <property type="entry name" value="Helicase_ATP-bd"/>
</dbReference>
<dbReference type="SMART" id="SM00487">
    <property type="entry name" value="DEXDc"/>
    <property type="match status" value="1"/>
</dbReference>
<dbReference type="Pfam" id="PF00270">
    <property type="entry name" value="DEAD"/>
    <property type="match status" value="1"/>
</dbReference>
<dbReference type="EMBL" id="QPID01000002">
    <property type="protein sequence ID" value="RCU51827.1"/>
    <property type="molecule type" value="Genomic_DNA"/>
</dbReference>
<dbReference type="InterPro" id="IPR011545">
    <property type="entry name" value="DEAD/DEAH_box_helicase_dom"/>
</dbReference>
<feature type="region of interest" description="Disordered" evidence="9">
    <location>
        <begin position="376"/>
        <end position="432"/>
    </location>
</feature>
<dbReference type="InterPro" id="IPR000629">
    <property type="entry name" value="RNA-helicase_DEAD-box_CS"/>
</dbReference>
<evidence type="ECO:0000259" key="12">
    <source>
        <dbReference type="PROSITE" id="PS51195"/>
    </source>
</evidence>
<dbReference type="PANTHER" id="PTHR47959">
    <property type="entry name" value="ATP-DEPENDENT RNA HELICASE RHLE-RELATED"/>
    <property type="match status" value="1"/>
</dbReference>
<evidence type="ECO:0000256" key="7">
    <source>
        <dbReference type="HAMAP-Rule" id="MF_00967"/>
    </source>
</evidence>
<feature type="short sequence motif" description="Q motif" evidence="8">
    <location>
        <begin position="3"/>
        <end position="31"/>
    </location>
</feature>
<feature type="domain" description="Helicase ATP-binding" evidence="10">
    <location>
        <begin position="34"/>
        <end position="208"/>
    </location>
</feature>
<dbReference type="GO" id="GO:0016887">
    <property type="term" value="F:ATP hydrolysis activity"/>
    <property type="evidence" value="ECO:0007669"/>
    <property type="project" value="RHEA"/>
</dbReference>
<dbReference type="InterPro" id="IPR028621">
    <property type="entry name" value="DEAD_helicase_SrmB"/>
</dbReference>
<keyword evidence="4 7" id="KW-0378">Hydrolase</keyword>
<dbReference type="GO" id="GO:0003724">
    <property type="term" value="F:RNA helicase activity"/>
    <property type="evidence" value="ECO:0007669"/>
    <property type="project" value="UniProtKB-UniRule"/>
</dbReference>
<evidence type="ECO:0000256" key="9">
    <source>
        <dbReference type="SAM" id="MobiDB-lite"/>
    </source>
</evidence>
<dbReference type="InterPro" id="IPR044742">
    <property type="entry name" value="DEAD/DEAH_RhlB"/>
</dbReference>
<comment type="subcellular location">
    <subcellularLocation>
        <location evidence="7">Cytoplasm</location>
    </subcellularLocation>
</comment>
<evidence type="ECO:0000256" key="8">
    <source>
        <dbReference type="PROSITE-ProRule" id="PRU00552"/>
    </source>
</evidence>
<feature type="domain" description="DEAD-box RNA helicase Q" evidence="12">
    <location>
        <begin position="3"/>
        <end position="31"/>
    </location>
</feature>
<keyword evidence="2 7" id="KW-0690">Ribosome biogenesis</keyword>
<dbReference type="PROSITE" id="PS00039">
    <property type="entry name" value="DEAD_ATP_HELICASE"/>
    <property type="match status" value="1"/>
</dbReference>
<dbReference type="Proteomes" id="UP000252558">
    <property type="component" value="Unassembled WGS sequence"/>
</dbReference>
<evidence type="ECO:0000256" key="2">
    <source>
        <dbReference type="ARBA" id="ARBA00022517"/>
    </source>
</evidence>